<evidence type="ECO:0000256" key="4">
    <source>
        <dbReference type="ARBA" id="ARBA00013036"/>
    </source>
</evidence>
<dbReference type="SUPFAM" id="SSF103263">
    <property type="entry name" value="Chorismate synthase, AroC"/>
    <property type="match status" value="1"/>
</dbReference>
<reference evidence="10 11" key="1">
    <citation type="submission" date="2023-11" db="EMBL/GenBank/DDBJ databases">
        <title>An acidophilic fungus is an integral part of prey digestion in a carnivorous sundew plant.</title>
        <authorList>
            <person name="Tsai I.J."/>
        </authorList>
    </citation>
    <scope>NUCLEOTIDE SEQUENCE [LARGE SCALE GENOMIC DNA]</scope>
    <source>
        <strain evidence="10">169a</strain>
    </source>
</reference>
<protein>
    <recommendedName>
        <fullName evidence="4 8">Chorismate synthase</fullName>
        <ecNumber evidence="4 8">4.2.3.5</ecNumber>
    </recommendedName>
</protein>
<comment type="similarity">
    <text evidence="2 8">Belongs to the chorismate synthase family.</text>
</comment>
<dbReference type="FunFam" id="3.60.150.10:FF:000004">
    <property type="entry name" value="Chorismate synthase"/>
    <property type="match status" value="1"/>
</dbReference>
<dbReference type="InterPro" id="IPR035904">
    <property type="entry name" value="Chorismate_synth_AroC_sf"/>
</dbReference>
<accession>A0AAQ3RB65</accession>
<dbReference type="EMBL" id="CP138586">
    <property type="protein sequence ID" value="WPH02115.1"/>
    <property type="molecule type" value="Genomic_DNA"/>
</dbReference>
<dbReference type="GO" id="GO:0009423">
    <property type="term" value="P:chorismate biosynthetic process"/>
    <property type="evidence" value="ECO:0007669"/>
    <property type="project" value="TreeGrafter"/>
</dbReference>
<dbReference type="GO" id="GO:0008652">
    <property type="term" value="P:amino acid biosynthetic process"/>
    <property type="evidence" value="ECO:0007669"/>
    <property type="project" value="UniProtKB-KW"/>
</dbReference>
<evidence type="ECO:0000256" key="7">
    <source>
        <dbReference type="ARBA" id="ARBA00023239"/>
    </source>
</evidence>
<evidence type="ECO:0000256" key="5">
    <source>
        <dbReference type="ARBA" id="ARBA00022605"/>
    </source>
</evidence>
<dbReference type="Pfam" id="PF01264">
    <property type="entry name" value="Chorismate_synt"/>
    <property type="match status" value="1"/>
</dbReference>
<dbReference type="PROSITE" id="PS00789">
    <property type="entry name" value="CHORISMATE_SYNTHASE_3"/>
    <property type="match status" value="1"/>
</dbReference>
<comment type="pathway">
    <text evidence="1 8">Metabolic intermediate biosynthesis; chorismate biosynthesis; chorismate from D-erythrose 4-phosphate and phosphoenolpyruvate: step 7/7.</text>
</comment>
<dbReference type="GO" id="GO:0005829">
    <property type="term" value="C:cytosol"/>
    <property type="evidence" value="ECO:0007669"/>
    <property type="project" value="TreeGrafter"/>
</dbReference>
<dbReference type="Proteomes" id="UP001303373">
    <property type="component" value="Chromosome 7"/>
</dbReference>
<dbReference type="Gene3D" id="3.60.150.10">
    <property type="entry name" value="Chorismate synthase AroC"/>
    <property type="match status" value="1"/>
</dbReference>
<dbReference type="InterPro" id="IPR000453">
    <property type="entry name" value="Chorismate_synth"/>
</dbReference>
<feature type="region of interest" description="Disordered" evidence="9">
    <location>
        <begin position="35"/>
        <end position="63"/>
    </location>
</feature>
<keyword evidence="5 8" id="KW-0028">Amino-acid biosynthesis</keyword>
<dbReference type="CDD" id="cd07304">
    <property type="entry name" value="Chorismate_synthase"/>
    <property type="match status" value="1"/>
</dbReference>
<comment type="catalytic activity">
    <reaction evidence="8">
        <text>5-O-(1-carboxyvinyl)-3-phosphoshikimate = chorismate + phosphate</text>
        <dbReference type="Rhea" id="RHEA:21020"/>
        <dbReference type="ChEBI" id="CHEBI:29748"/>
        <dbReference type="ChEBI" id="CHEBI:43474"/>
        <dbReference type="ChEBI" id="CHEBI:57701"/>
        <dbReference type="EC" id="4.2.3.5"/>
    </reaction>
</comment>
<dbReference type="GO" id="GO:0009073">
    <property type="term" value="P:aromatic amino acid family biosynthetic process"/>
    <property type="evidence" value="ECO:0007669"/>
    <property type="project" value="UniProtKB-KW"/>
</dbReference>
<dbReference type="HAMAP" id="MF_00300">
    <property type="entry name" value="Chorismate_synth"/>
    <property type="match status" value="1"/>
</dbReference>
<evidence type="ECO:0000256" key="1">
    <source>
        <dbReference type="ARBA" id="ARBA00005044"/>
    </source>
</evidence>
<name>A0AAQ3RB65_9PEZI</name>
<keyword evidence="11" id="KW-1185">Reference proteome</keyword>
<dbReference type="PANTHER" id="PTHR21085:SF0">
    <property type="entry name" value="CHORISMATE SYNTHASE"/>
    <property type="match status" value="1"/>
</dbReference>
<evidence type="ECO:0000256" key="8">
    <source>
        <dbReference type="RuleBase" id="RU000605"/>
    </source>
</evidence>
<dbReference type="PROSITE" id="PS00788">
    <property type="entry name" value="CHORISMATE_SYNTHASE_2"/>
    <property type="match status" value="1"/>
</dbReference>
<comment type="subunit">
    <text evidence="3">Homotetramer.</text>
</comment>
<dbReference type="NCBIfam" id="TIGR00033">
    <property type="entry name" value="aroC"/>
    <property type="match status" value="1"/>
</dbReference>
<sequence length="419" mass="44870">MSTFGNYFRVSTYGESHGKSVGCIVDGVPPGLQLTEDDIQPQMSRRRPGQSALTTPRNEKDRVEIQSGTECGVTLGSPIALRVMNEDQRPKDYGGGGANIDNFPRPSHADWTYLEKYGVKSSSGGGRSSARETIGRVAAGAIAEKYLRVAHGVEIVAFTASVGPVKLFPETREHPTASNNPEFLKLINEITREKVDEFLPVRCPDSKVSKEMEELIGEYRDKHDSIGGTVTCVIRNCPSGIGEPCFDKLEAILAHAMLSIPATKGFEIGSGFGGCQIPGSIHNDPFIKAPPVPPGTQPKPGHERPRLTTKTNNSGGIQGGISNGAHIYFNVAFKPAATIGQAQHTTGYDETEGILEAKGRHDPSVIPRAVPIVESMAALAIMDAVLAQSARQSARALLPPLPEVVPVQMTANRLTNGMK</sequence>
<keyword evidence="7 8" id="KW-0456">Lyase</keyword>
<comment type="cofactor">
    <cofactor evidence="8">
        <name>FMNH2</name>
        <dbReference type="ChEBI" id="CHEBI:57618"/>
    </cofactor>
    <text evidence="8">Reduced FMN (FMNH(2)).</text>
</comment>
<dbReference type="InterPro" id="IPR020541">
    <property type="entry name" value="Chorismate_synthase_CS"/>
</dbReference>
<keyword evidence="6 8" id="KW-0057">Aromatic amino acid biosynthesis</keyword>
<dbReference type="PIRSF" id="PIRSF001456">
    <property type="entry name" value="Chorismate_synth"/>
    <property type="match status" value="1"/>
</dbReference>
<dbReference type="EC" id="4.2.3.5" evidence="4 8"/>
<organism evidence="10 11">
    <name type="scientific">Acrodontium crateriforme</name>
    <dbReference type="NCBI Taxonomy" id="150365"/>
    <lineage>
        <taxon>Eukaryota</taxon>
        <taxon>Fungi</taxon>
        <taxon>Dikarya</taxon>
        <taxon>Ascomycota</taxon>
        <taxon>Pezizomycotina</taxon>
        <taxon>Dothideomycetes</taxon>
        <taxon>Dothideomycetidae</taxon>
        <taxon>Mycosphaerellales</taxon>
        <taxon>Teratosphaeriaceae</taxon>
        <taxon>Acrodontium</taxon>
    </lineage>
</organism>
<evidence type="ECO:0000256" key="3">
    <source>
        <dbReference type="ARBA" id="ARBA00011881"/>
    </source>
</evidence>
<evidence type="ECO:0000313" key="10">
    <source>
        <dbReference type="EMBL" id="WPH02115.1"/>
    </source>
</evidence>
<dbReference type="GO" id="GO:0010181">
    <property type="term" value="F:FMN binding"/>
    <property type="evidence" value="ECO:0007669"/>
    <property type="project" value="TreeGrafter"/>
</dbReference>
<evidence type="ECO:0000256" key="9">
    <source>
        <dbReference type="SAM" id="MobiDB-lite"/>
    </source>
</evidence>
<dbReference type="AlphaFoldDB" id="A0AAQ3RB65"/>
<dbReference type="PANTHER" id="PTHR21085">
    <property type="entry name" value="CHORISMATE SYNTHASE"/>
    <property type="match status" value="1"/>
</dbReference>
<feature type="compositionally biased region" description="Pro residues" evidence="9">
    <location>
        <begin position="288"/>
        <end position="297"/>
    </location>
</feature>
<dbReference type="GO" id="GO:0004107">
    <property type="term" value="F:chorismate synthase activity"/>
    <property type="evidence" value="ECO:0007669"/>
    <property type="project" value="UniProtKB-EC"/>
</dbReference>
<evidence type="ECO:0000313" key="11">
    <source>
        <dbReference type="Proteomes" id="UP001303373"/>
    </source>
</evidence>
<gene>
    <name evidence="10" type="ORF">R9X50_00497000</name>
</gene>
<proteinExistence type="inferred from homology"/>
<dbReference type="NCBIfam" id="NF003793">
    <property type="entry name" value="PRK05382.1"/>
    <property type="match status" value="1"/>
</dbReference>
<evidence type="ECO:0000256" key="6">
    <source>
        <dbReference type="ARBA" id="ARBA00023141"/>
    </source>
</evidence>
<evidence type="ECO:0000256" key="2">
    <source>
        <dbReference type="ARBA" id="ARBA00008014"/>
    </source>
</evidence>
<dbReference type="PROSITE" id="PS00787">
    <property type="entry name" value="CHORISMATE_SYNTHASE_1"/>
    <property type="match status" value="1"/>
</dbReference>
<feature type="region of interest" description="Disordered" evidence="9">
    <location>
        <begin position="288"/>
        <end position="314"/>
    </location>
</feature>